<keyword evidence="3 10" id="KW-1133">Transmembrane helix</keyword>
<comment type="subcellular location">
    <subcellularLocation>
        <location evidence="1">Membrane</location>
        <topology evidence="1">Single-pass membrane protein</topology>
    </subcellularLocation>
</comment>
<keyword evidence="2 10" id="KW-0812">Transmembrane</keyword>
<evidence type="ECO:0000313" key="11">
    <source>
        <dbReference type="EMBL" id="KAK5600527.1"/>
    </source>
</evidence>
<keyword evidence="5 10" id="KW-0472">Membrane</keyword>
<keyword evidence="12" id="KW-1185">Reference proteome</keyword>
<accession>A0AAV9QWN6</accession>
<dbReference type="InterPro" id="IPR049039">
    <property type="entry name" value="RMD1-3_a_helical_rpt"/>
</dbReference>
<evidence type="ECO:0000256" key="1">
    <source>
        <dbReference type="ARBA" id="ARBA00004167"/>
    </source>
</evidence>
<dbReference type="InterPro" id="IPR011990">
    <property type="entry name" value="TPR-like_helical_dom_sf"/>
</dbReference>
<dbReference type="SUPFAM" id="SSF48452">
    <property type="entry name" value="TPR-like"/>
    <property type="match status" value="1"/>
</dbReference>
<feature type="region of interest" description="Disordered" evidence="9">
    <location>
        <begin position="174"/>
        <end position="226"/>
    </location>
</feature>
<feature type="compositionally biased region" description="Acidic residues" evidence="9">
    <location>
        <begin position="209"/>
        <end position="225"/>
    </location>
</feature>
<dbReference type="PANTHER" id="PTHR16056">
    <property type="entry name" value="REGULATOR OF MICROTUBULE DYNAMICS PROTEIN"/>
    <property type="match status" value="1"/>
</dbReference>
<dbReference type="GO" id="GO:0008017">
    <property type="term" value="F:microtubule binding"/>
    <property type="evidence" value="ECO:0007669"/>
    <property type="project" value="TreeGrafter"/>
</dbReference>
<protein>
    <recommendedName>
        <fullName evidence="7">Regulator of microtubule dynamics protein 2</fullName>
    </recommendedName>
    <alternativeName>
        <fullName evidence="8">Protein FAM82A1</fullName>
    </alternativeName>
</protein>
<evidence type="ECO:0000256" key="2">
    <source>
        <dbReference type="ARBA" id="ARBA00022692"/>
    </source>
</evidence>
<dbReference type="GO" id="GO:0097431">
    <property type="term" value="C:mitotic spindle pole"/>
    <property type="evidence" value="ECO:0007669"/>
    <property type="project" value="TreeGrafter"/>
</dbReference>
<name>A0AAV9QWN6_9TELE</name>
<proteinExistence type="inferred from homology"/>
<dbReference type="GO" id="GO:0005739">
    <property type="term" value="C:mitochondrion"/>
    <property type="evidence" value="ECO:0007669"/>
    <property type="project" value="TreeGrafter"/>
</dbReference>
<evidence type="ECO:0000256" key="9">
    <source>
        <dbReference type="SAM" id="MobiDB-lite"/>
    </source>
</evidence>
<comment type="similarity">
    <text evidence="6">Belongs to the RMDN family.</text>
</comment>
<evidence type="ECO:0000256" key="5">
    <source>
        <dbReference type="ARBA" id="ARBA00023136"/>
    </source>
</evidence>
<dbReference type="GO" id="GO:0016020">
    <property type="term" value="C:membrane"/>
    <property type="evidence" value="ECO:0007669"/>
    <property type="project" value="UniProtKB-SubCell"/>
</dbReference>
<gene>
    <name evidence="11" type="ORF">CRENBAI_017521</name>
</gene>
<evidence type="ECO:0000313" key="12">
    <source>
        <dbReference type="Proteomes" id="UP001311232"/>
    </source>
</evidence>
<evidence type="ECO:0000256" key="7">
    <source>
        <dbReference type="ARBA" id="ARBA00039964"/>
    </source>
</evidence>
<evidence type="ECO:0000256" key="6">
    <source>
        <dbReference type="ARBA" id="ARBA00038360"/>
    </source>
</evidence>
<dbReference type="AlphaFoldDB" id="A0AAV9QWN6"/>
<dbReference type="PANTHER" id="PTHR16056:SF15">
    <property type="entry name" value="REGULATOR OF MICROTUBULE DYNAMICS PROTEIN 2"/>
    <property type="match status" value="1"/>
</dbReference>
<dbReference type="EMBL" id="JAHHUM010002885">
    <property type="protein sequence ID" value="KAK5600527.1"/>
    <property type="molecule type" value="Genomic_DNA"/>
</dbReference>
<comment type="caution">
    <text evidence="11">The sequence shown here is derived from an EMBL/GenBank/DDBJ whole genome shotgun (WGS) entry which is preliminary data.</text>
</comment>
<organism evidence="11 12">
    <name type="scientific">Crenichthys baileyi</name>
    <name type="common">White River springfish</name>
    <dbReference type="NCBI Taxonomy" id="28760"/>
    <lineage>
        <taxon>Eukaryota</taxon>
        <taxon>Metazoa</taxon>
        <taxon>Chordata</taxon>
        <taxon>Craniata</taxon>
        <taxon>Vertebrata</taxon>
        <taxon>Euteleostomi</taxon>
        <taxon>Actinopterygii</taxon>
        <taxon>Neopterygii</taxon>
        <taxon>Teleostei</taxon>
        <taxon>Neoteleostei</taxon>
        <taxon>Acanthomorphata</taxon>
        <taxon>Ovalentaria</taxon>
        <taxon>Atherinomorphae</taxon>
        <taxon>Cyprinodontiformes</taxon>
        <taxon>Goodeidae</taxon>
        <taxon>Crenichthys</taxon>
    </lineage>
</organism>
<evidence type="ECO:0000256" key="4">
    <source>
        <dbReference type="ARBA" id="ARBA00023054"/>
    </source>
</evidence>
<dbReference type="Gene3D" id="1.25.40.10">
    <property type="entry name" value="Tetratricopeptide repeat domain"/>
    <property type="match status" value="1"/>
</dbReference>
<dbReference type="Pfam" id="PF21033">
    <property type="entry name" value="RMD1-3"/>
    <property type="match status" value="1"/>
</dbReference>
<dbReference type="Proteomes" id="UP001311232">
    <property type="component" value="Unassembled WGS sequence"/>
</dbReference>
<evidence type="ECO:0000256" key="3">
    <source>
        <dbReference type="ARBA" id="ARBA00022989"/>
    </source>
</evidence>
<evidence type="ECO:0000256" key="8">
    <source>
        <dbReference type="ARBA" id="ARBA00041609"/>
    </source>
</evidence>
<feature type="transmembrane region" description="Helical" evidence="10">
    <location>
        <begin position="63"/>
        <end position="82"/>
    </location>
</feature>
<reference evidence="11 12" key="1">
    <citation type="submission" date="2021-06" db="EMBL/GenBank/DDBJ databases">
        <authorList>
            <person name="Palmer J.M."/>
        </authorList>
    </citation>
    <scope>NUCLEOTIDE SEQUENCE [LARGE SCALE GENOMIC DNA]</scope>
    <source>
        <strain evidence="11 12">MEX-2019</strain>
        <tissue evidence="11">Muscle</tissue>
    </source>
</reference>
<sequence>MLRSESKAETASSSPHVIILHNLSKDTSVLWLQVQVKSTDIALRLPVRTSPQVCRMPQTDNKVLVLGALAGVAGIGLAVVCYRGLSSKRRVSWSGFYHNRTNEQGSGLMLVDGPELPRGQAEVLERLEALIQCVSELKEEMKALKTALPALPDQVREELKGHSEARRLGAVHRTTATRRKRAAGTITTAEGQSSEDAESEGGYMTALTDSEEDESDEEERAEEQTQDGLSVLLDRIDRLHQGSESDKRESLNILLEQRNEFGQKSEFLWRLTRAYCDVHDVSITQEEKKTYAENGKEVGKEAIRVNPKCAESHKWYAVMCGIMAEYDTMQNKIKNGYIFKDHLDKAIELKPQDPLCYYLLGRWCYAVAQLSWIERKVAATLFGEPPSATVEDALKNFLKVEEIHPAYSKLNYVFLAKCYKALGQTDKAMKMCVAASSMDTVSKEDEEAQGELDLLCPALGV</sequence>
<keyword evidence="4" id="KW-0175">Coiled coil</keyword>
<evidence type="ECO:0000256" key="10">
    <source>
        <dbReference type="SAM" id="Phobius"/>
    </source>
</evidence>
<dbReference type="GO" id="GO:0005876">
    <property type="term" value="C:spindle microtubule"/>
    <property type="evidence" value="ECO:0007669"/>
    <property type="project" value="TreeGrafter"/>
</dbReference>